<dbReference type="PANTHER" id="PTHR34496:SF6">
    <property type="entry name" value="GLYCOSYLTRANSFERASE 2-LIKE DOMAIN-CONTAINING PROTEIN"/>
    <property type="match status" value="1"/>
</dbReference>
<dbReference type="PANTHER" id="PTHR34496">
    <property type="entry name" value="GLCNAC TRANSFERASE-RELATED"/>
    <property type="match status" value="1"/>
</dbReference>
<keyword evidence="1" id="KW-0812">Transmembrane</keyword>
<dbReference type="OrthoDB" id="76265at2759"/>
<feature type="transmembrane region" description="Helical" evidence="1">
    <location>
        <begin position="41"/>
        <end position="60"/>
    </location>
</feature>
<dbReference type="SUPFAM" id="SSF53448">
    <property type="entry name" value="Nucleotide-diphospho-sugar transferases"/>
    <property type="match status" value="1"/>
</dbReference>
<proteinExistence type="predicted"/>
<dbReference type="EMBL" id="JNBR01001415">
    <property type="protein sequence ID" value="OQR88012.1"/>
    <property type="molecule type" value="Genomic_DNA"/>
</dbReference>
<comment type="caution">
    <text evidence="2">The sequence shown here is derived from an EMBL/GenBank/DDBJ whole genome shotgun (WGS) entry which is preliminary data.</text>
</comment>
<dbReference type="STRING" id="1202772.A0A1V9YQG2"/>
<evidence type="ECO:0000313" key="2">
    <source>
        <dbReference type="EMBL" id="OQR88012.1"/>
    </source>
</evidence>
<accession>A0A1V9YQG2</accession>
<protein>
    <submittedName>
        <fullName evidence="2">Uncharacterized protein</fullName>
    </submittedName>
</protein>
<sequence length="418" mass="46989">MLAAMALPTTAPRRQHHLVHRLQRCFRRLSNVVRFRRRLQYALVLGLLVCLYGLVASTSYRAAIAADATTTIVLVANYRDSDRCAETLASLFMQAARPDLIAVSIVDQITSDETPCYESYCNRVGASRCLQHQLRRNATIDAMLATGPTAARFEAERAVDAARDTFVLSIDAHLLFVHHWDVLLKGEWAATGNAKAVLTTYPKSTDHAETLVGRLLHAIGISAMPIMCRARIETDDADAMVQYGSALQLWLPVAPRTPWLIAQLAGGFNFGLATTALAVRNDPYTPYLFHGEEYSKAARLFTHGFDMYAPRIDIVYHRYEARKVVWERDWDTRYWIQQASRRRVRYLLGLPVSTMSDVDLSEAARFGLGNERSMAQFQRFSGIDPAAPFGVGKEPQFDNCHELTRVPAASDRRPSRLR</sequence>
<evidence type="ECO:0000256" key="1">
    <source>
        <dbReference type="SAM" id="Phobius"/>
    </source>
</evidence>
<reference evidence="2 3" key="1">
    <citation type="journal article" date="2014" name="Genome Biol. Evol.">
        <title>The secreted proteins of Achlya hypogyna and Thraustotheca clavata identify the ancestral oomycete secretome and reveal gene acquisitions by horizontal gene transfer.</title>
        <authorList>
            <person name="Misner I."/>
            <person name="Blouin N."/>
            <person name="Leonard G."/>
            <person name="Richards T.A."/>
            <person name="Lane C.E."/>
        </authorList>
    </citation>
    <scope>NUCLEOTIDE SEQUENCE [LARGE SCALE GENOMIC DNA]</scope>
    <source>
        <strain evidence="2 3">ATCC 48635</strain>
    </source>
</reference>
<dbReference type="InterPro" id="IPR029044">
    <property type="entry name" value="Nucleotide-diphossugar_trans"/>
</dbReference>
<organism evidence="2 3">
    <name type="scientific">Achlya hypogyna</name>
    <name type="common">Oomycete</name>
    <name type="synonym">Protoachlya hypogyna</name>
    <dbReference type="NCBI Taxonomy" id="1202772"/>
    <lineage>
        <taxon>Eukaryota</taxon>
        <taxon>Sar</taxon>
        <taxon>Stramenopiles</taxon>
        <taxon>Oomycota</taxon>
        <taxon>Saprolegniomycetes</taxon>
        <taxon>Saprolegniales</taxon>
        <taxon>Achlyaceae</taxon>
        <taxon>Achlya</taxon>
    </lineage>
</organism>
<keyword evidence="1" id="KW-1133">Transmembrane helix</keyword>
<dbReference type="AlphaFoldDB" id="A0A1V9YQG2"/>
<gene>
    <name evidence="2" type="ORF">ACHHYP_07704</name>
</gene>
<dbReference type="Pfam" id="PF11397">
    <property type="entry name" value="GlcNAc"/>
    <property type="match status" value="2"/>
</dbReference>
<keyword evidence="1" id="KW-0472">Membrane</keyword>
<keyword evidence="3" id="KW-1185">Reference proteome</keyword>
<name>A0A1V9YQG2_ACHHY</name>
<evidence type="ECO:0000313" key="3">
    <source>
        <dbReference type="Proteomes" id="UP000243579"/>
    </source>
</evidence>
<dbReference type="InterPro" id="IPR021067">
    <property type="entry name" value="Glycosyltransferase"/>
</dbReference>
<dbReference type="Proteomes" id="UP000243579">
    <property type="component" value="Unassembled WGS sequence"/>
</dbReference>